<evidence type="ECO:0000313" key="8">
    <source>
        <dbReference type="Proteomes" id="UP001180020"/>
    </source>
</evidence>
<evidence type="ECO:0000256" key="4">
    <source>
        <dbReference type="SAM" id="MobiDB-lite"/>
    </source>
</evidence>
<evidence type="ECO:0000256" key="3">
    <source>
        <dbReference type="PROSITE-ProRule" id="PRU00982"/>
    </source>
</evidence>
<sequence>MKYMKLGTRPDTFYTSDSIRSVYTEVTCDLIIHVNETRYLLHKFPLLAKCGRLQRLFSDDPSMDSIDLPDIPGGAEAFETCAKFCYGISITLSAFNLVSIRCACAYLDMSERVERGNLSLKLDSFFSSCVLRGWKDSLVALRSTKAYAPQCEEDELSITPRCVDAIASKVAADPSRPGWGDDLAELGIDHYWRVMLVVRSVGTVPPGLVGDALRAYAARWLPHARRDESRHRAVLERIVNLLPAEKGAVGCGFLSMLLKASNVLGASEATKGELVRRVGVQLEQATVEDLMISLDDGSGYDADVVASMLDHFMTRGEKRSPPTSPPRRRPGPERRRRSRSAEDVEFGYQESRRSSAASHGAKLLVAKVIDGYLKEVAGEPHLPVSKFVALAEAVPDFARTDHDDLYKAIDIYLRVHPNLEKEERKRLCRALDCKKLSVEACMHAAQNELLPLRVVVQLLYFDQARSATAAAAATTPNIKALLASKSVRGGDGWNVPGLRPSGSKSSATTLRMKLAEEDDEDSDSSDDEASVQRRVAVAAVASKLKALCAIPARPKRMFSKLWSLNRSASGRH</sequence>
<dbReference type="PROSITE" id="PS51649">
    <property type="entry name" value="NPH3"/>
    <property type="match status" value="1"/>
</dbReference>
<dbReference type="AlphaFoldDB" id="A0AAV9F6P8"/>
<dbReference type="Proteomes" id="UP001180020">
    <property type="component" value="Unassembled WGS sequence"/>
</dbReference>
<evidence type="ECO:0000313" key="7">
    <source>
        <dbReference type="EMBL" id="KAK1319958.1"/>
    </source>
</evidence>
<protein>
    <submittedName>
        <fullName evidence="7">BTB/POZ domain-containing protein</fullName>
    </submittedName>
</protein>
<dbReference type="InterPro" id="IPR011333">
    <property type="entry name" value="SKP1/BTB/POZ_sf"/>
</dbReference>
<comment type="pathway">
    <text evidence="1">Protein modification; protein ubiquitination.</text>
</comment>
<organism evidence="7 8">
    <name type="scientific">Acorus calamus</name>
    <name type="common">Sweet flag</name>
    <dbReference type="NCBI Taxonomy" id="4465"/>
    <lineage>
        <taxon>Eukaryota</taxon>
        <taxon>Viridiplantae</taxon>
        <taxon>Streptophyta</taxon>
        <taxon>Embryophyta</taxon>
        <taxon>Tracheophyta</taxon>
        <taxon>Spermatophyta</taxon>
        <taxon>Magnoliopsida</taxon>
        <taxon>Liliopsida</taxon>
        <taxon>Acoraceae</taxon>
        <taxon>Acorus</taxon>
    </lineage>
</organism>
<accession>A0AAV9F6P8</accession>
<keyword evidence="8" id="KW-1185">Reference proteome</keyword>
<reference evidence="7" key="2">
    <citation type="submission" date="2023-06" db="EMBL/GenBank/DDBJ databases">
        <authorList>
            <person name="Ma L."/>
            <person name="Liu K.-W."/>
            <person name="Li Z."/>
            <person name="Hsiao Y.-Y."/>
            <person name="Qi Y."/>
            <person name="Fu T."/>
            <person name="Tang G."/>
            <person name="Zhang D."/>
            <person name="Sun W.-H."/>
            <person name="Liu D.-K."/>
            <person name="Li Y."/>
            <person name="Chen G.-Z."/>
            <person name="Liu X.-D."/>
            <person name="Liao X.-Y."/>
            <person name="Jiang Y.-T."/>
            <person name="Yu X."/>
            <person name="Hao Y."/>
            <person name="Huang J."/>
            <person name="Zhao X.-W."/>
            <person name="Ke S."/>
            <person name="Chen Y.-Y."/>
            <person name="Wu W.-L."/>
            <person name="Hsu J.-L."/>
            <person name="Lin Y.-F."/>
            <person name="Huang M.-D."/>
            <person name="Li C.-Y."/>
            <person name="Huang L."/>
            <person name="Wang Z.-W."/>
            <person name="Zhao X."/>
            <person name="Zhong W.-Y."/>
            <person name="Peng D.-H."/>
            <person name="Ahmad S."/>
            <person name="Lan S."/>
            <person name="Zhang J.-S."/>
            <person name="Tsai W.-C."/>
            <person name="Van De Peer Y."/>
            <person name="Liu Z.-J."/>
        </authorList>
    </citation>
    <scope>NUCLEOTIDE SEQUENCE</scope>
    <source>
        <strain evidence="7">CP</strain>
        <tissue evidence="7">Leaves</tissue>
    </source>
</reference>
<dbReference type="SUPFAM" id="SSF54695">
    <property type="entry name" value="POZ domain"/>
    <property type="match status" value="1"/>
</dbReference>
<dbReference type="EMBL" id="JAUJYO010000004">
    <property type="protein sequence ID" value="KAK1319958.1"/>
    <property type="molecule type" value="Genomic_DNA"/>
</dbReference>
<feature type="region of interest" description="Disordered" evidence="4">
    <location>
        <begin position="313"/>
        <end position="353"/>
    </location>
</feature>
<gene>
    <name evidence="7" type="ORF">QJS10_CPB04g01504</name>
</gene>
<feature type="domain" description="BTB" evidence="5">
    <location>
        <begin position="28"/>
        <end position="94"/>
    </location>
</feature>
<name>A0AAV9F6P8_ACOCL</name>
<proteinExistence type="inferred from homology"/>
<keyword evidence="2" id="KW-0833">Ubl conjugation pathway</keyword>
<comment type="caution">
    <text evidence="7">The sequence shown here is derived from an EMBL/GenBank/DDBJ whole genome shotgun (WGS) entry which is preliminary data.</text>
</comment>
<comment type="similarity">
    <text evidence="3">Belongs to the NPH3 family.</text>
</comment>
<dbReference type="PANTHER" id="PTHR32370">
    <property type="entry name" value="OS12G0117600 PROTEIN"/>
    <property type="match status" value="1"/>
</dbReference>
<dbReference type="PROSITE" id="PS50097">
    <property type="entry name" value="BTB"/>
    <property type="match status" value="1"/>
</dbReference>
<dbReference type="InterPro" id="IPR000210">
    <property type="entry name" value="BTB/POZ_dom"/>
</dbReference>
<feature type="domain" description="NPH3" evidence="6">
    <location>
        <begin position="177"/>
        <end position="465"/>
    </location>
</feature>
<feature type="compositionally biased region" description="Basic residues" evidence="4">
    <location>
        <begin position="326"/>
        <end position="338"/>
    </location>
</feature>
<evidence type="ECO:0000259" key="6">
    <source>
        <dbReference type="PROSITE" id="PS51649"/>
    </source>
</evidence>
<reference evidence="7" key="1">
    <citation type="journal article" date="2023" name="Nat. Commun.">
        <title>Diploid and tetraploid genomes of Acorus and the evolution of monocots.</title>
        <authorList>
            <person name="Ma L."/>
            <person name="Liu K.W."/>
            <person name="Li Z."/>
            <person name="Hsiao Y.Y."/>
            <person name="Qi Y."/>
            <person name="Fu T."/>
            <person name="Tang G.D."/>
            <person name="Zhang D."/>
            <person name="Sun W.H."/>
            <person name="Liu D.K."/>
            <person name="Li Y."/>
            <person name="Chen G.Z."/>
            <person name="Liu X.D."/>
            <person name="Liao X.Y."/>
            <person name="Jiang Y.T."/>
            <person name="Yu X."/>
            <person name="Hao Y."/>
            <person name="Huang J."/>
            <person name="Zhao X.W."/>
            <person name="Ke S."/>
            <person name="Chen Y.Y."/>
            <person name="Wu W.L."/>
            <person name="Hsu J.L."/>
            <person name="Lin Y.F."/>
            <person name="Huang M.D."/>
            <person name="Li C.Y."/>
            <person name="Huang L."/>
            <person name="Wang Z.W."/>
            <person name="Zhao X."/>
            <person name="Zhong W.Y."/>
            <person name="Peng D.H."/>
            <person name="Ahmad S."/>
            <person name="Lan S."/>
            <person name="Zhang J.S."/>
            <person name="Tsai W.C."/>
            <person name="Van de Peer Y."/>
            <person name="Liu Z.J."/>
        </authorList>
    </citation>
    <scope>NUCLEOTIDE SEQUENCE</scope>
    <source>
        <strain evidence="7">CP</strain>
    </source>
</reference>
<dbReference type="Gene3D" id="3.30.710.10">
    <property type="entry name" value="Potassium Channel Kv1.1, Chain A"/>
    <property type="match status" value="1"/>
</dbReference>
<dbReference type="InterPro" id="IPR043454">
    <property type="entry name" value="NPH3/RPT2-like"/>
</dbReference>
<dbReference type="InterPro" id="IPR027356">
    <property type="entry name" value="NPH3_dom"/>
</dbReference>
<dbReference type="Pfam" id="PF03000">
    <property type="entry name" value="NPH3"/>
    <property type="match status" value="1"/>
</dbReference>
<evidence type="ECO:0000256" key="1">
    <source>
        <dbReference type="ARBA" id="ARBA00004906"/>
    </source>
</evidence>
<evidence type="ECO:0000256" key="2">
    <source>
        <dbReference type="ARBA" id="ARBA00022786"/>
    </source>
</evidence>
<evidence type="ECO:0000259" key="5">
    <source>
        <dbReference type="PROSITE" id="PS50097"/>
    </source>
</evidence>